<dbReference type="InterPro" id="IPR051156">
    <property type="entry name" value="Mito/Outer_Membr_Metalloprot"/>
</dbReference>
<evidence type="ECO:0000259" key="8">
    <source>
        <dbReference type="Pfam" id="PF23368"/>
    </source>
</evidence>
<feature type="domain" description="Peptidase M48" evidence="7">
    <location>
        <begin position="195"/>
        <end position="319"/>
    </location>
</feature>
<dbReference type="InterPro" id="IPR055518">
    <property type="entry name" value="DUF7092"/>
</dbReference>
<dbReference type="PANTHER" id="PTHR22726:SF1">
    <property type="entry name" value="METALLOENDOPEPTIDASE OMA1, MITOCHONDRIAL"/>
    <property type="match status" value="1"/>
</dbReference>
<reference evidence="9 10" key="2">
    <citation type="journal article" date="2017" name="Genome Announc.">
        <title>Draft genome sequence of Aquitalea magnusonii strain H3, a plant growth-promoting bacterium of duckweed Lemna minor.</title>
        <authorList>
            <person name="Ishizawa H."/>
            <person name="Kuroda M."/>
            <person name="Ike M."/>
        </authorList>
    </citation>
    <scope>NUCLEOTIDE SEQUENCE [LARGE SCALE GENOMIC DNA]</scope>
    <source>
        <strain evidence="9 10">H3</strain>
    </source>
</reference>
<dbReference type="PANTHER" id="PTHR22726">
    <property type="entry name" value="METALLOENDOPEPTIDASE OMA1"/>
    <property type="match status" value="1"/>
</dbReference>
<evidence type="ECO:0000256" key="6">
    <source>
        <dbReference type="RuleBase" id="RU003983"/>
    </source>
</evidence>
<accession>A0A3G9GJ30</accession>
<evidence type="ECO:0000256" key="4">
    <source>
        <dbReference type="ARBA" id="ARBA00022833"/>
    </source>
</evidence>
<organism evidence="9 10">
    <name type="scientific">Aquitalea magnusonii</name>
    <dbReference type="NCBI Taxonomy" id="332411"/>
    <lineage>
        <taxon>Bacteria</taxon>
        <taxon>Pseudomonadati</taxon>
        <taxon>Pseudomonadota</taxon>
        <taxon>Betaproteobacteria</taxon>
        <taxon>Neisseriales</taxon>
        <taxon>Chromobacteriaceae</taxon>
        <taxon>Aquitalea</taxon>
    </lineage>
</organism>
<evidence type="ECO:0000256" key="5">
    <source>
        <dbReference type="ARBA" id="ARBA00023049"/>
    </source>
</evidence>
<dbReference type="Pfam" id="PF23368">
    <property type="entry name" value="DUF7092"/>
    <property type="match status" value="1"/>
</dbReference>
<dbReference type="GO" id="GO:0004222">
    <property type="term" value="F:metalloendopeptidase activity"/>
    <property type="evidence" value="ECO:0007669"/>
    <property type="project" value="InterPro"/>
</dbReference>
<keyword evidence="2" id="KW-0479">Metal-binding</keyword>
<evidence type="ECO:0000313" key="9">
    <source>
        <dbReference type="EMBL" id="BBF87394.1"/>
    </source>
</evidence>
<keyword evidence="3 6" id="KW-0378">Hydrolase</keyword>
<comment type="cofactor">
    <cofactor evidence="6">
        <name>Zn(2+)</name>
        <dbReference type="ChEBI" id="CHEBI:29105"/>
    </cofactor>
    <text evidence="6">Binds 1 zinc ion per subunit.</text>
</comment>
<dbReference type="RefSeq" id="WP_119313277.1">
    <property type="nucleotide sequence ID" value="NZ_AP018823.1"/>
</dbReference>
<dbReference type="CDD" id="cd07332">
    <property type="entry name" value="M48C_Oma1_like"/>
    <property type="match status" value="1"/>
</dbReference>
<comment type="similarity">
    <text evidence="6">Belongs to the peptidase M48 family.</text>
</comment>
<reference evidence="10" key="1">
    <citation type="journal article" date="2017" name="Biotechnol. Biofuels">
        <title>Evaluation of environmental bacterial communities as a factor affecting the growth of duckweed Lemna minor.</title>
        <authorList>
            <person name="Ishizawa H."/>
            <person name="Kuroda M."/>
            <person name="Morikawa M."/>
            <person name="Ike M."/>
        </authorList>
    </citation>
    <scope>NUCLEOTIDE SEQUENCE [LARGE SCALE GENOMIC DNA]</scope>
    <source>
        <strain evidence="10">H3</strain>
    </source>
</reference>
<gene>
    <name evidence="9" type="ORF">DLM_3810</name>
</gene>
<keyword evidence="5 6" id="KW-0482">Metalloprotease</keyword>
<proteinExistence type="inferred from homology"/>
<protein>
    <submittedName>
        <fullName evidence="9">Zn-dependent protease</fullName>
    </submittedName>
</protein>
<evidence type="ECO:0000256" key="2">
    <source>
        <dbReference type="ARBA" id="ARBA00022723"/>
    </source>
</evidence>
<dbReference type="AlphaFoldDB" id="A0A3G9GJ30"/>
<keyword evidence="1 6" id="KW-0645">Protease</keyword>
<dbReference type="EMBL" id="AP018823">
    <property type="protein sequence ID" value="BBF87394.1"/>
    <property type="molecule type" value="Genomic_DNA"/>
</dbReference>
<evidence type="ECO:0000256" key="3">
    <source>
        <dbReference type="ARBA" id="ARBA00022801"/>
    </source>
</evidence>
<dbReference type="GO" id="GO:0046872">
    <property type="term" value="F:metal ion binding"/>
    <property type="evidence" value="ECO:0007669"/>
    <property type="project" value="UniProtKB-KW"/>
</dbReference>
<dbReference type="GO" id="GO:0016020">
    <property type="term" value="C:membrane"/>
    <property type="evidence" value="ECO:0007669"/>
    <property type="project" value="TreeGrafter"/>
</dbReference>
<dbReference type="InterPro" id="IPR001915">
    <property type="entry name" value="Peptidase_M48"/>
</dbReference>
<evidence type="ECO:0000256" key="1">
    <source>
        <dbReference type="ARBA" id="ARBA00022670"/>
    </source>
</evidence>
<reference evidence="10" key="3">
    <citation type="journal article" date="2017" name="Plant Physiol. Biochem.">
        <title>Differential oxidative and antioxidative response of duckweed Lemna minor toward plant growth promoting/inhibiting bacteria.</title>
        <authorList>
            <person name="Ishizawa H."/>
            <person name="Kuroda M."/>
            <person name="Morikawa M."/>
            <person name="Ike M."/>
        </authorList>
    </citation>
    <scope>NUCLEOTIDE SEQUENCE [LARGE SCALE GENOMIC DNA]</scope>
    <source>
        <strain evidence="10">H3</strain>
    </source>
</reference>
<evidence type="ECO:0000259" key="7">
    <source>
        <dbReference type="Pfam" id="PF01435"/>
    </source>
</evidence>
<sequence length="334" mass="35956">MSLPGNYLDGHSHAGKAVMLQRDAHHLVFTDGVHTHRYPAHSVKFLAGASGLPDQLQLPDGGVIEVASAYGCQHLTRRQPLPARLLEWLQHGWPWLRLLLLALVAAALWGGYRNGLPWLAAEAARRTPVTVEQEMASASLKLLEKTSGLRPSQLSPARQDSLQKLLLQAVPHTSRYHYQLRLVDARELGPDIIPLPAGLVVMSDQLVKRARSDDELFAMLAHAVGHIEARHGLRGLIRTGGPSLAVSLFTGDSSTLQAVAPIMLADMKYSAEFEHEADVQARRTLAARGLSPCLSAALLARLDGPDHAAANLLSAHPGDPAASADMARQCAPAS</sequence>
<keyword evidence="10" id="KW-1185">Reference proteome</keyword>
<dbReference type="Pfam" id="PF01435">
    <property type="entry name" value="Peptidase_M48"/>
    <property type="match status" value="1"/>
</dbReference>
<name>A0A3G9GJ30_9NEIS</name>
<dbReference type="OrthoDB" id="9810445at2"/>
<feature type="domain" description="DUF7092" evidence="8">
    <location>
        <begin position="3"/>
        <end position="79"/>
    </location>
</feature>
<evidence type="ECO:0000313" key="10">
    <source>
        <dbReference type="Proteomes" id="UP000198290"/>
    </source>
</evidence>
<dbReference type="KEGG" id="amah:DLM_3810"/>
<dbReference type="GO" id="GO:0051603">
    <property type="term" value="P:proteolysis involved in protein catabolic process"/>
    <property type="evidence" value="ECO:0007669"/>
    <property type="project" value="TreeGrafter"/>
</dbReference>
<dbReference type="Proteomes" id="UP000198290">
    <property type="component" value="Chromosome"/>
</dbReference>
<keyword evidence="4 6" id="KW-0862">Zinc</keyword>